<evidence type="ECO:0000256" key="4">
    <source>
        <dbReference type="ARBA" id="ARBA00022692"/>
    </source>
</evidence>
<evidence type="ECO:0000256" key="1">
    <source>
        <dbReference type="ARBA" id="ARBA00004651"/>
    </source>
</evidence>
<evidence type="ECO:0000256" key="7">
    <source>
        <dbReference type="SAM" id="Phobius"/>
    </source>
</evidence>
<evidence type="ECO:0000259" key="8">
    <source>
        <dbReference type="PROSITE" id="PS50850"/>
    </source>
</evidence>
<reference evidence="10" key="1">
    <citation type="submission" date="2015-12" db="EMBL/GenBank/DDBJ databases">
        <title>Complete genome sequences of two moderately thermophilic Paenibacillus species.</title>
        <authorList>
            <person name="Butler R.III."/>
            <person name="Wang J."/>
            <person name="Stark B.C."/>
            <person name="Pombert J.-F."/>
        </authorList>
    </citation>
    <scope>NUCLEOTIDE SEQUENCE [LARGE SCALE GENOMIC DNA]</scope>
    <source>
        <strain evidence="10">32O-Y</strain>
    </source>
</reference>
<organism evidence="9 10">
    <name type="scientific">Paenibacillus naphthalenovorans</name>
    <dbReference type="NCBI Taxonomy" id="162209"/>
    <lineage>
        <taxon>Bacteria</taxon>
        <taxon>Bacillati</taxon>
        <taxon>Bacillota</taxon>
        <taxon>Bacilli</taxon>
        <taxon>Bacillales</taxon>
        <taxon>Paenibacillaceae</taxon>
        <taxon>Paenibacillus</taxon>
    </lineage>
</organism>
<evidence type="ECO:0000256" key="5">
    <source>
        <dbReference type="ARBA" id="ARBA00022989"/>
    </source>
</evidence>
<dbReference type="PANTHER" id="PTHR23513:SF11">
    <property type="entry name" value="STAPHYLOFERRIN A TRANSPORTER"/>
    <property type="match status" value="1"/>
</dbReference>
<comment type="subcellular location">
    <subcellularLocation>
        <location evidence="1">Cell membrane</location>
        <topology evidence="1">Multi-pass membrane protein</topology>
    </subcellularLocation>
</comment>
<feature type="transmembrane region" description="Helical" evidence="7">
    <location>
        <begin position="356"/>
        <end position="375"/>
    </location>
</feature>
<dbReference type="Pfam" id="PF05977">
    <property type="entry name" value="MFS_3"/>
    <property type="match status" value="1"/>
</dbReference>
<dbReference type="Gene3D" id="1.20.1250.20">
    <property type="entry name" value="MFS general substrate transporter like domains"/>
    <property type="match status" value="1"/>
</dbReference>
<feature type="transmembrane region" description="Helical" evidence="7">
    <location>
        <begin position="144"/>
        <end position="168"/>
    </location>
</feature>
<dbReference type="STRING" id="162209.IJ22_35520"/>
<feature type="domain" description="Major facilitator superfamily (MFS) profile" evidence="8">
    <location>
        <begin position="1"/>
        <end position="198"/>
    </location>
</feature>
<keyword evidence="10" id="KW-1185">Reference proteome</keyword>
<dbReference type="PROSITE" id="PS50850">
    <property type="entry name" value="MFS"/>
    <property type="match status" value="1"/>
</dbReference>
<feature type="transmembrane region" description="Helical" evidence="7">
    <location>
        <begin position="232"/>
        <end position="253"/>
    </location>
</feature>
<dbReference type="GO" id="GO:0005886">
    <property type="term" value="C:plasma membrane"/>
    <property type="evidence" value="ECO:0007669"/>
    <property type="project" value="UniProtKB-SubCell"/>
</dbReference>
<keyword evidence="6 7" id="KW-0472">Membrane</keyword>
<dbReference type="AlphaFoldDB" id="A0A0U2L2G0"/>
<gene>
    <name evidence="9" type="ORF">IJ22_35520</name>
</gene>
<dbReference type="InterPro" id="IPR020846">
    <property type="entry name" value="MFS_dom"/>
</dbReference>
<keyword evidence="3" id="KW-1003">Cell membrane</keyword>
<dbReference type="RefSeq" id="WP_062409706.1">
    <property type="nucleotide sequence ID" value="NZ_CP013652.1"/>
</dbReference>
<keyword evidence="2" id="KW-0813">Transport</keyword>
<feature type="transmembrane region" description="Helical" evidence="7">
    <location>
        <begin position="265"/>
        <end position="283"/>
    </location>
</feature>
<sequence length="408" mass="43908">MNVLLNPSRSAFRNGMFRVFIGGSTLYRTGDWMDFVAINWIALQAGGSGTFLGLVNLCRLLPIFLVSLPAGTLADRYDRRMLLIYAQAGSLVLTLGLSLWMAMDGPLWLFLALIAARSVFSAMETPVTHALLPNLVREQERGSAIAWNSAVLNLSRIIGPAVAGVMLTTMAPSIILWINAASTLAMILVVTAVKPLPSAEEPGRAAIVQDSGQHGAREAWRYIRSESAVQSLLLLAVAPMVFGFPYTSMLPLFTQELLGFGTDKLGQLLSVTGAGSLLCSLWLSLGREARWPGRWLVLSLLGFGVSLCGFMAAPAFGWAAAAMFAAGLFGQAYRTMSRIAMQQQVPDRLRGRIMSIALMDRGFIPLGALLIGLVADMAGVLTAGLLMGTGCVAITVGVLAWRRELWRM</sequence>
<dbReference type="SUPFAM" id="SSF103473">
    <property type="entry name" value="MFS general substrate transporter"/>
    <property type="match status" value="1"/>
</dbReference>
<dbReference type="Proteomes" id="UP000061660">
    <property type="component" value="Chromosome"/>
</dbReference>
<protein>
    <submittedName>
        <fullName evidence="9">MFS transporter</fullName>
    </submittedName>
</protein>
<keyword evidence="4 7" id="KW-0812">Transmembrane</keyword>
<feature type="transmembrane region" description="Helical" evidence="7">
    <location>
        <begin position="82"/>
        <end position="102"/>
    </location>
</feature>
<feature type="transmembrane region" description="Helical" evidence="7">
    <location>
        <begin position="381"/>
        <end position="401"/>
    </location>
</feature>
<name>A0A0U2L2G0_9BACL</name>
<dbReference type="CDD" id="cd06173">
    <property type="entry name" value="MFS_MefA_like"/>
    <property type="match status" value="1"/>
</dbReference>
<dbReference type="InterPro" id="IPR010290">
    <property type="entry name" value="TM_effector"/>
</dbReference>
<keyword evidence="5 7" id="KW-1133">Transmembrane helix</keyword>
<accession>A0A0U2L2G0</accession>
<reference evidence="9 10" key="2">
    <citation type="journal article" date="2016" name="Genome Announc.">
        <title>Complete Genome Sequences of Two Interactive Moderate Thermophiles, Paenibacillus napthalenovorans 32O-Y and Paenibacillus sp. 32O-W.</title>
        <authorList>
            <person name="Butler R.R.III."/>
            <person name="Wang J."/>
            <person name="Stark B.C."/>
            <person name="Pombert J.F."/>
        </authorList>
    </citation>
    <scope>NUCLEOTIDE SEQUENCE [LARGE SCALE GENOMIC DNA]</scope>
    <source>
        <strain evidence="9 10">32O-Y</strain>
    </source>
</reference>
<dbReference type="InterPro" id="IPR036259">
    <property type="entry name" value="MFS_trans_sf"/>
</dbReference>
<feature type="transmembrane region" description="Helical" evidence="7">
    <location>
        <begin position="295"/>
        <end position="312"/>
    </location>
</feature>
<evidence type="ECO:0000256" key="2">
    <source>
        <dbReference type="ARBA" id="ARBA00022448"/>
    </source>
</evidence>
<dbReference type="KEGG" id="pnp:IJ22_35520"/>
<feature type="transmembrane region" description="Helical" evidence="7">
    <location>
        <begin position="318"/>
        <end position="336"/>
    </location>
</feature>
<evidence type="ECO:0000256" key="6">
    <source>
        <dbReference type="ARBA" id="ARBA00023136"/>
    </source>
</evidence>
<dbReference type="PANTHER" id="PTHR23513">
    <property type="entry name" value="INTEGRAL MEMBRANE EFFLUX PROTEIN-RELATED"/>
    <property type="match status" value="1"/>
</dbReference>
<dbReference type="PATRIC" id="fig|162209.4.peg.3775"/>
<evidence type="ECO:0000256" key="3">
    <source>
        <dbReference type="ARBA" id="ARBA00022475"/>
    </source>
</evidence>
<proteinExistence type="predicted"/>
<evidence type="ECO:0000313" key="9">
    <source>
        <dbReference type="EMBL" id="ALS23890.1"/>
    </source>
</evidence>
<dbReference type="EMBL" id="CP013652">
    <property type="protein sequence ID" value="ALS23890.1"/>
    <property type="molecule type" value="Genomic_DNA"/>
</dbReference>
<evidence type="ECO:0000313" key="10">
    <source>
        <dbReference type="Proteomes" id="UP000061660"/>
    </source>
</evidence>
<dbReference type="GO" id="GO:0022857">
    <property type="term" value="F:transmembrane transporter activity"/>
    <property type="evidence" value="ECO:0007669"/>
    <property type="project" value="InterPro"/>
</dbReference>